<protein>
    <recommendedName>
        <fullName evidence="3">Protein kinase domain-containing protein</fullName>
    </recommendedName>
</protein>
<dbReference type="Proteomes" id="UP000250043">
    <property type="component" value="Unassembled WGS sequence"/>
</dbReference>
<organism evidence="1 2">
    <name type="scientific">Obba rivulosa</name>
    <dbReference type="NCBI Taxonomy" id="1052685"/>
    <lineage>
        <taxon>Eukaryota</taxon>
        <taxon>Fungi</taxon>
        <taxon>Dikarya</taxon>
        <taxon>Basidiomycota</taxon>
        <taxon>Agaricomycotina</taxon>
        <taxon>Agaricomycetes</taxon>
        <taxon>Polyporales</taxon>
        <taxon>Gelatoporiaceae</taxon>
        <taxon>Obba</taxon>
    </lineage>
</organism>
<accession>A0A8E2AX69</accession>
<dbReference type="InterPro" id="IPR059179">
    <property type="entry name" value="MLKL-like_MCAfunc"/>
</dbReference>
<dbReference type="Gene3D" id="1.20.930.20">
    <property type="entry name" value="Adaptor protein Cbl, N-terminal domain"/>
    <property type="match status" value="1"/>
</dbReference>
<dbReference type="EMBL" id="KV722373">
    <property type="protein sequence ID" value="OCH92196.1"/>
    <property type="molecule type" value="Genomic_DNA"/>
</dbReference>
<sequence length="283" mass="31222">MKVATCSTLNTDDALAHAISLLEVSKEVSSAISSVPFLGAVIGSALSLISTIEKVRGDKERCTRLTRRVVNLLKDVEHSISTEPDAVDDYLMAQLALLQSVLTGMQASLLAIAKRTAARRFLHRGSIAATLDEHLDTIDETSRSFNAKKATELATNLMTFDKDQLRLFRFAEIRLERVSGSWQARSGISGDEWEGEWNGRLVTIRVLRPEHSEEVGVEALVIFSMLMSSRHPYLTQLLGRSHPTEPQKFLVIEKGLSTARCCIELILKENLSTATCPGLSQSK</sequence>
<evidence type="ECO:0000313" key="1">
    <source>
        <dbReference type="EMBL" id="OCH92196.1"/>
    </source>
</evidence>
<keyword evidence="2" id="KW-1185">Reference proteome</keyword>
<dbReference type="GO" id="GO:0007166">
    <property type="term" value="P:cell surface receptor signaling pathway"/>
    <property type="evidence" value="ECO:0007669"/>
    <property type="project" value="InterPro"/>
</dbReference>
<evidence type="ECO:0000313" key="2">
    <source>
        <dbReference type="Proteomes" id="UP000250043"/>
    </source>
</evidence>
<proteinExistence type="predicted"/>
<name>A0A8E2AX69_9APHY</name>
<dbReference type="CDD" id="cd21037">
    <property type="entry name" value="MLKL_NTD"/>
    <property type="match status" value="1"/>
</dbReference>
<reference evidence="1 2" key="1">
    <citation type="submission" date="2016-07" db="EMBL/GenBank/DDBJ databases">
        <title>Draft genome of the white-rot fungus Obba rivulosa 3A-2.</title>
        <authorList>
            <consortium name="DOE Joint Genome Institute"/>
            <person name="Miettinen O."/>
            <person name="Riley R."/>
            <person name="Acob R."/>
            <person name="Barry K."/>
            <person name="Cullen D."/>
            <person name="De Vries R."/>
            <person name="Hainaut M."/>
            <person name="Hatakka A."/>
            <person name="Henrissat B."/>
            <person name="Hilden K."/>
            <person name="Kuo R."/>
            <person name="Labutti K."/>
            <person name="Lipzen A."/>
            <person name="Makela M.R."/>
            <person name="Sandor L."/>
            <person name="Spatafora J.W."/>
            <person name="Grigoriev I.V."/>
            <person name="Hibbett D.S."/>
        </authorList>
    </citation>
    <scope>NUCLEOTIDE SEQUENCE [LARGE SCALE GENOMIC DNA]</scope>
    <source>
        <strain evidence="1 2">3A-2</strain>
    </source>
</reference>
<dbReference type="InterPro" id="IPR036537">
    <property type="entry name" value="Adaptor_Cbl_N_dom_sf"/>
</dbReference>
<dbReference type="OrthoDB" id="2795723at2759"/>
<dbReference type="AlphaFoldDB" id="A0A8E2AX69"/>
<evidence type="ECO:0008006" key="3">
    <source>
        <dbReference type="Google" id="ProtNLM"/>
    </source>
</evidence>
<gene>
    <name evidence="1" type="ORF">OBBRIDRAFT_727299</name>
</gene>